<name>A0AA37LGR7_9PEZI</name>
<comment type="caution">
    <text evidence="1">The sequence shown here is derived from an EMBL/GenBank/DDBJ whole genome shotgun (WGS) entry which is preliminary data.</text>
</comment>
<dbReference type="GeneID" id="73327228"/>
<reference evidence="1 2" key="1">
    <citation type="submission" date="2022-03" db="EMBL/GenBank/DDBJ databases">
        <title>Genome data of Colletotrichum spp.</title>
        <authorList>
            <person name="Utami Y.D."/>
            <person name="Hiruma K."/>
        </authorList>
    </citation>
    <scope>NUCLEOTIDE SEQUENCE [LARGE SCALE GENOMIC DNA]</scope>
    <source>
        <strain evidence="1 2">MAFF 239500</strain>
    </source>
</reference>
<organism evidence="1 2">
    <name type="scientific">Colletotrichum spaethianum</name>
    <dbReference type="NCBI Taxonomy" id="700344"/>
    <lineage>
        <taxon>Eukaryota</taxon>
        <taxon>Fungi</taxon>
        <taxon>Dikarya</taxon>
        <taxon>Ascomycota</taxon>
        <taxon>Pezizomycotina</taxon>
        <taxon>Sordariomycetes</taxon>
        <taxon>Hypocreomycetidae</taxon>
        <taxon>Glomerellales</taxon>
        <taxon>Glomerellaceae</taxon>
        <taxon>Colletotrichum</taxon>
        <taxon>Colletotrichum spaethianum species complex</taxon>
    </lineage>
</organism>
<dbReference type="AlphaFoldDB" id="A0AA37LGR7"/>
<dbReference type="EMBL" id="BQXU01000015">
    <property type="protein sequence ID" value="GKT46245.1"/>
    <property type="molecule type" value="Genomic_DNA"/>
</dbReference>
<evidence type="ECO:0000313" key="2">
    <source>
        <dbReference type="Proteomes" id="UP001055115"/>
    </source>
</evidence>
<proteinExistence type="predicted"/>
<protein>
    <submittedName>
        <fullName evidence="1">Uncharacterized protein</fullName>
    </submittedName>
</protein>
<accession>A0AA37LGR7</accession>
<dbReference type="RefSeq" id="XP_049128595.1">
    <property type="nucleotide sequence ID" value="XM_049272638.1"/>
</dbReference>
<evidence type="ECO:0000313" key="1">
    <source>
        <dbReference type="EMBL" id="GKT46245.1"/>
    </source>
</evidence>
<gene>
    <name evidence="1" type="ORF">ColSpa_06426</name>
</gene>
<keyword evidence="2" id="KW-1185">Reference proteome</keyword>
<dbReference type="Proteomes" id="UP001055115">
    <property type="component" value="Unassembled WGS sequence"/>
</dbReference>
<sequence length="91" mass="10339">MNRQANIDHDTDIACISYATLIITATSICQQFYDFAFWVDILTDQFYFSRENADNAEVQYNKGSRGIKLALSYVRKFENLSLAARVLSTAA</sequence>